<feature type="region of interest" description="Disordered" evidence="1">
    <location>
        <begin position="276"/>
        <end position="366"/>
    </location>
</feature>
<protein>
    <submittedName>
        <fullName evidence="3">Uncharacterized protein</fullName>
    </submittedName>
</protein>
<feature type="region of interest" description="Disordered" evidence="1">
    <location>
        <begin position="34"/>
        <end position="64"/>
    </location>
</feature>
<feature type="chain" id="PRO_5012294297" evidence="2">
    <location>
        <begin position="16"/>
        <end position="366"/>
    </location>
</feature>
<feature type="compositionally biased region" description="Polar residues" evidence="1">
    <location>
        <begin position="316"/>
        <end position="325"/>
    </location>
</feature>
<dbReference type="HOGENOM" id="CLU_756836_0_0_1"/>
<evidence type="ECO:0000256" key="2">
    <source>
        <dbReference type="SAM" id="SignalP"/>
    </source>
</evidence>
<evidence type="ECO:0000313" key="4">
    <source>
        <dbReference type="Proteomes" id="UP000030755"/>
    </source>
</evidence>
<feature type="compositionally biased region" description="Acidic residues" evidence="1">
    <location>
        <begin position="347"/>
        <end position="366"/>
    </location>
</feature>
<feature type="region of interest" description="Disordered" evidence="1">
    <location>
        <begin position="154"/>
        <end position="189"/>
    </location>
</feature>
<sequence length="366" mass="40383">MKIFAILAGASLIIASSPNQTPYSDFGSDSISPLQLDSVSTPPQEEFVPSAGPSVSLPVPPSVEQAGPAIHLEEDQYQSQQRPRIRARRRMARDLSPIDTSVIPERARRMFSSSSASQQVQPNQTMSEPMEFTLPQAGPSTFHSTTATYFDLPMASSSSSQQQAPEQPLPSSEYNPTESPLVCPGAPMIRNRRNNRRSYYDDEYYRAMCSAVASSSLNFRDQRDSRTLPSPTMDAQMPPPPPPVPTERDISRVHNRFQSYQFMRDSGLVGLGISMPSSSTNPPPPMPLPMGPPSSNAPIESEDIPFVPFRLDLQPRQGQASSSANAPPRPETPNFNVILSITNPVENVEEDEDMDVEYDYEDAEDY</sequence>
<keyword evidence="2" id="KW-0732">Signal</keyword>
<proteinExistence type="predicted"/>
<feature type="compositionally biased region" description="Pro residues" evidence="1">
    <location>
        <begin position="281"/>
        <end position="292"/>
    </location>
</feature>
<dbReference type="AlphaFoldDB" id="A0A075AYQ3"/>
<name>A0A075AYQ3_ROZAC</name>
<reference evidence="3 4" key="1">
    <citation type="journal article" date="2013" name="Curr. Biol.">
        <title>Shared signatures of parasitism and phylogenomics unite Cryptomycota and microsporidia.</title>
        <authorList>
            <person name="James T.Y."/>
            <person name="Pelin A."/>
            <person name="Bonen L."/>
            <person name="Ahrendt S."/>
            <person name="Sain D."/>
            <person name="Corradi N."/>
            <person name="Stajich J.E."/>
        </authorList>
    </citation>
    <scope>NUCLEOTIDE SEQUENCE [LARGE SCALE GENOMIC DNA]</scope>
    <source>
        <strain evidence="3 4">CSF55</strain>
    </source>
</reference>
<keyword evidence="4" id="KW-1185">Reference proteome</keyword>
<accession>A0A075AYQ3</accession>
<dbReference type="EMBL" id="KE560833">
    <property type="protein sequence ID" value="EPZ35445.1"/>
    <property type="molecule type" value="Genomic_DNA"/>
</dbReference>
<evidence type="ECO:0000313" key="3">
    <source>
        <dbReference type="EMBL" id="EPZ35445.1"/>
    </source>
</evidence>
<feature type="compositionally biased region" description="Polar residues" evidence="1">
    <location>
        <begin position="333"/>
        <end position="344"/>
    </location>
</feature>
<feature type="compositionally biased region" description="Low complexity" evidence="1">
    <location>
        <begin position="48"/>
        <end position="57"/>
    </location>
</feature>
<feature type="signal peptide" evidence="2">
    <location>
        <begin position="1"/>
        <end position="15"/>
    </location>
</feature>
<gene>
    <name evidence="3" type="ORF">O9G_005280</name>
</gene>
<organism evidence="3 4">
    <name type="scientific">Rozella allomycis (strain CSF55)</name>
    <dbReference type="NCBI Taxonomy" id="988480"/>
    <lineage>
        <taxon>Eukaryota</taxon>
        <taxon>Fungi</taxon>
        <taxon>Fungi incertae sedis</taxon>
        <taxon>Cryptomycota</taxon>
        <taxon>Cryptomycota incertae sedis</taxon>
        <taxon>Rozella</taxon>
    </lineage>
</organism>
<dbReference type="Proteomes" id="UP000030755">
    <property type="component" value="Unassembled WGS sequence"/>
</dbReference>
<feature type="region of interest" description="Disordered" evidence="1">
    <location>
        <begin position="216"/>
        <end position="249"/>
    </location>
</feature>
<feature type="compositionally biased region" description="Polar residues" evidence="1">
    <location>
        <begin position="34"/>
        <end position="43"/>
    </location>
</feature>
<evidence type="ECO:0000256" key="1">
    <source>
        <dbReference type="SAM" id="MobiDB-lite"/>
    </source>
</evidence>
<feature type="compositionally biased region" description="Low complexity" evidence="1">
    <location>
        <begin position="154"/>
        <end position="173"/>
    </location>
</feature>